<dbReference type="InterPro" id="IPR013106">
    <property type="entry name" value="Ig_V-set"/>
</dbReference>
<evidence type="ECO:0000256" key="9">
    <source>
        <dbReference type="SAM" id="Phobius"/>
    </source>
</evidence>
<evidence type="ECO:0000313" key="12">
    <source>
        <dbReference type="EMBL" id="AAF28785.1"/>
    </source>
</evidence>
<keyword evidence="4" id="KW-0391">Immunity</keyword>
<comment type="subcellular location">
    <subcellularLocation>
        <location evidence="1">Cell membrane</location>
    </subcellularLocation>
</comment>
<keyword evidence="12" id="KW-0675">Receptor</keyword>
<organism evidence="12">
    <name type="scientific">Sphoeroides nephelus</name>
    <name type="common">southern puffer</name>
    <dbReference type="NCBI Taxonomy" id="39110"/>
    <lineage>
        <taxon>Eukaryota</taxon>
        <taxon>Metazoa</taxon>
        <taxon>Chordata</taxon>
        <taxon>Craniata</taxon>
        <taxon>Vertebrata</taxon>
        <taxon>Euteleostomi</taxon>
        <taxon>Actinopterygii</taxon>
        <taxon>Neopterygii</taxon>
        <taxon>Teleostei</taxon>
        <taxon>Neoteleostei</taxon>
        <taxon>Acanthomorphata</taxon>
        <taxon>Eupercaria</taxon>
        <taxon>Tetraodontiformes</taxon>
        <taxon>Tetradontoidea</taxon>
        <taxon>Tetraodontidae</taxon>
        <taxon>Sphoeroides</taxon>
    </lineage>
</organism>
<dbReference type="Pfam" id="PF07686">
    <property type="entry name" value="V-set"/>
    <property type="match status" value="1"/>
</dbReference>
<dbReference type="InterPro" id="IPR013783">
    <property type="entry name" value="Ig-like_fold"/>
</dbReference>
<feature type="domain" description="Ig-like" evidence="11">
    <location>
        <begin position="19"/>
        <end position="127"/>
    </location>
</feature>
<feature type="region of interest" description="Disordered" evidence="8">
    <location>
        <begin position="264"/>
        <end position="283"/>
    </location>
</feature>
<keyword evidence="2" id="KW-1003">Cell membrane</keyword>
<feature type="chain" id="PRO_5004327685" evidence="10">
    <location>
        <begin position="19"/>
        <end position="318"/>
    </location>
</feature>
<proteinExistence type="predicted"/>
<name>Q9IB03_9TELE</name>
<dbReference type="GO" id="GO:0002376">
    <property type="term" value="P:immune system process"/>
    <property type="evidence" value="ECO:0007669"/>
    <property type="project" value="UniProtKB-KW"/>
</dbReference>
<dbReference type="Gene3D" id="2.60.40.10">
    <property type="entry name" value="Immunoglobulins"/>
    <property type="match status" value="1"/>
</dbReference>
<evidence type="ECO:0000256" key="6">
    <source>
        <dbReference type="ARBA" id="ARBA00023157"/>
    </source>
</evidence>
<protein>
    <submittedName>
        <fullName evidence="12">Immune-type receptor 9</fullName>
    </submittedName>
</protein>
<dbReference type="InterPro" id="IPR052051">
    <property type="entry name" value="TCR_complex_component"/>
</dbReference>
<reference evidence="12" key="1">
    <citation type="journal article" date="1999" name="Proc. Natl. Acad. Sci. U.S.A.">
        <title>A novel multigene family encodes diversified variable regions.</title>
        <authorList>
            <person name="Strong S.J."/>
            <person name="Mueller M.G."/>
            <person name="Litman R.T."/>
            <person name="Hawke N.A."/>
            <person name="Haire R.N."/>
            <person name="Miracle A.L."/>
            <person name="Rast J.P."/>
            <person name="Amemiya C.T."/>
            <person name="Litman G.W."/>
        </authorList>
    </citation>
    <scope>NUCLEOTIDE SEQUENCE</scope>
</reference>
<accession>Q9IB03</accession>
<evidence type="ECO:0000256" key="7">
    <source>
        <dbReference type="ARBA" id="ARBA00023180"/>
    </source>
</evidence>
<feature type="signal peptide" evidence="10">
    <location>
        <begin position="1"/>
        <end position="18"/>
    </location>
</feature>
<evidence type="ECO:0000256" key="8">
    <source>
        <dbReference type="SAM" id="MobiDB-lite"/>
    </source>
</evidence>
<dbReference type="EMBL" id="AF094698">
    <property type="protein sequence ID" value="AAF28785.1"/>
    <property type="molecule type" value="Genomic_DNA"/>
</dbReference>
<dbReference type="SUPFAM" id="SSF48726">
    <property type="entry name" value="Immunoglobulin"/>
    <property type="match status" value="1"/>
</dbReference>
<evidence type="ECO:0000256" key="1">
    <source>
        <dbReference type="ARBA" id="ARBA00004236"/>
    </source>
</evidence>
<keyword evidence="9" id="KW-1133">Transmembrane helix</keyword>
<dbReference type="PROSITE" id="PS50835">
    <property type="entry name" value="IG_LIKE"/>
    <property type="match status" value="1"/>
</dbReference>
<keyword evidence="7" id="KW-0325">Glycoprotein</keyword>
<dbReference type="InterPro" id="IPR003599">
    <property type="entry name" value="Ig_sub"/>
</dbReference>
<dbReference type="PANTHER" id="PTHR19433">
    <property type="entry name" value="T-CELL RECEPTOR ALPHA CHAIN V REGION-RELATED"/>
    <property type="match status" value="1"/>
</dbReference>
<keyword evidence="5 9" id="KW-0472">Membrane</keyword>
<dbReference type="InterPro" id="IPR007110">
    <property type="entry name" value="Ig-like_dom"/>
</dbReference>
<dbReference type="GO" id="GO:0009617">
    <property type="term" value="P:response to bacterium"/>
    <property type="evidence" value="ECO:0007669"/>
    <property type="project" value="TreeGrafter"/>
</dbReference>
<dbReference type="SMART" id="SM00409">
    <property type="entry name" value="IG"/>
    <property type="match status" value="1"/>
</dbReference>
<sequence>MALTFLFYLAYFVAGKMASDVSTVLKAGEDKDFRVPVGKNFTFECFFNSGVTAKYYWYKEAMGDLPKLVSSFYTFEATGKFWSEFESPRFVLDAERDRNHLTILSLQPSDTATYYCASSFSEELIFNEGITLIVEGSGLNIPVLVHRPGQPEGGVPLNCTAHGASIDEDNRVYRLESSGKLDPGVLYTLKDNTCFHSLPSNSLAVDCAVATCGHFLLGAKTEAETQEENLMLVCFLSIALVFTTILAVFLAGLLCRFWKSRSGGKRTGFRTPASPIRNAESHGDEDVLHYAALQSSKPRRPMKDANEECVYSRVKHHQ</sequence>
<dbReference type="AlphaFoldDB" id="Q9IB03"/>
<keyword evidence="9" id="KW-0812">Transmembrane</keyword>
<keyword evidence="3 10" id="KW-0732">Signal</keyword>
<evidence type="ECO:0000256" key="10">
    <source>
        <dbReference type="SAM" id="SignalP"/>
    </source>
</evidence>
<evidence type="ECO:0000259" key="11">
    <source>
        <dbReference type="PROSITE" id="PS50835"/>
    </source>
</evidence>
<dbReference type="GO" id="GO:0005886">
    <property type="term" value="C:plasma membrane"/>
    <property type="evidence" value="ECO:0007669"/>
    <property type="project" value="UniProtKB-SubCell"/>
</dbReference>
<dbReference type="InterPro" id="IPR036179">
    <property type="entry name" value="Ig-like_dom_sf"/>
</dbReference>
<feature type="transmembrane region" description="Helical" evidence="9">
    <location>
        <begin position="230"/>
        <end position="255"/>
    </location>
</feature>
<evidence type="ECO:0000256" key="2">
    <source>
        <dbReference type="ARBA" id="ARBA00022475"/>
    </source>
</evidence>
<evidence type="ECO:0000256" key="3">
    <source>
        <dbReference type="ARBA" id="ARBA00022729"/>
    </source>
</evidence>
<dbReference type="PANTHER" id="PTHR19433:SF133">
    <property type="entry name" value="IMMUNE-TYPE RECEPTOR 5 PRECURSOR-RELATED"/>
    <property type="match status" value="1"/>
</dbReference>
<evidence type="ECO:0000256" key="4">
    <source>
        <dbReference type="ARBA" id="ARBA00022859"/>
    </source>
</evidence>
<keyword evidence="6" id="KW-1015">Disulfide bond</keyword>
<evidence type="ECO:0000256" key="5">
    <source>
        <dbReference type="ARBA" id="ARBA00023136"/>
    </source>
</evidence>